<gene>
    <name evidence="2" type="ORF">X975_10058</name>
</gene>
<feature type="region of interest" description="Disordered" evidence="1">
    <location>
        <begin position="97"/>
        <end position="151"/>
    </location>
</feature>
<dbReference type="Proteomes" id="UP000054359">
    <property type="component" value="Unassembled WGS sequence"/>
</dbReference>
<feature type="compositionally biased region" description="Acidic residues" evidence="1">
    <location>
        <begin position="37"/>
        <end position="47"/>
    </location>
</feature>
<feature type="region of interest" description="Disordered" evidence="1">
    <location>
        <begin position="1"/>
        <end position="82"/>
    </location>
</feature>
<feature type="compositionally biased region" description="Basic and acidic residues" evidence="1">
    <location>
        <begin position="139"/>
        <end position="151"/>
    </location>
</feature>
<name>A0A087U152_STEMI</name>
<reference evidence="2 3" key="1">
    <citation type="submission" date="2013-11" db="EMBL/GenBank/DDBJ databases">
        <title>Genome sequencing of Stegodyphus mimosarum.</title>
        <authorList>
            <person name="Bechsgaard J."/>
        </authorList>
    </citation>
    <scope>NUCLEOTIDE SEQUENCE [LARGE SCALE GENOMIC DNA]</scope>
</reference>
<dbReference type="EMBL" id="KK117676">
    <property type="protein sequence ID" value="KFM71091.1"/>
    <property type="molecule type" value="Genomic_DNA"/>
</dbReference>
<proteinExistence type="predicted"/>
<evidence type="ECO:0000313" key="2">
    <source>
        <dbReference type="EMBL" id="KFM71091.1"/>
    </source>
</evidence>
<accession>A0A087U152</accession>
<feature type="non-terminal residue" evidence="2">
    <location>
        <position position="151"/>
    </location>
</feature>
<organism evidence="2 3">
    <name type="scientific">Stegodyphus mimosarum</name>
    <name type="common">African social velvet spider</name>
    <dbReference type="NCBI Taxonomy" id="407821"/>
    <lineage>
        <taxon>Eukaryota</taxon>
        <taxon>Metazoa</taxon>
        <taxon>Ecdysozoa</taxon>
        <taxon>Arthropoda</taxon>
        <taxon>Chelicerata</taxon>
        <taxon>Arachnida</taxon>
        <taxon>Araneae</taxon>
        <taxon>Araneomorphae</taxon>
        <taxon>Entelegynae</taxon>
        <taxon>Eresoidea</taxon>
        <taxon>Eresidae</taxon>
        <taxon>Stegodyphus</taxon>
    </lineage>
</organism>
<feature type="compositionally biased region" description="Basic and acidic residues" evidence="1">
    <location>
        <begin position="97"/>
        <end position="107"/>
    </location>
</feature>
<feature type="compositionally biased region" description="Polar residues" evidence="1">
    <location>
        <begin position="1"/>
        <end position="15"/>
    </location>
</feature>
<keyword evidence="3" id="KW-1185">Reference proteome</keyword>
<evidence type="ECO:0000256" key="1">
    <source>
        <dbReference type="SAM" id="MobiDB-lite"/>
    </source>
</evidence>
<protein>
    <submittedName>
        <fullName evidence="2">Uncharacterized protein</fullName>
    </submittedName>
</protein>
<dbReference type="AlphaFoldDB" id="A0A087U152"/>
<sequence>MTYQPMKSQTSSTVDTCGERRSSIRSAELFYQQAHSEDDEDVDDEENNSNHDSSIESSDSDTETENEAIKKDSTIKEGTTNGIPYQVYFSQSLRDAANRKCQNERQRASVVPDSRQTLTTDEHVNNEPPPKKPKITYKRCTECPKKKDRLD</sequence>
<evidence type="ECO:0000313" key="3">
    <source>
        <dbReference type="Proteomes" id="UP000054359"/>
    </source>
</evidence>